<accession>A0A1G9KP19</accession>
<feature type="domain" description="NADH:ubiquinone oxidoreductase 30kDa subunit" evidence="3">
    <location>
        <begin position="11"/>
        <end position="111"/>
    </location>
</feature>
<evidence type="ECO:0000313" key="4">
    <source>
        <dbReference type="EMBL" id="SDL51274.1"/>
    </source>
</evidence>
<dbReference type="OrthoDB" id="3746692at2"/>
<dbReference type="Pfam" id="PF00329">
    <property type="entry name" value="Complex1_30kDa"/>
    <property type="match status" value="1"/>
</dbReference>
<dbReference type="AlphaFoldDB" id="A0A1G9KP19"/>
<name>A0A1G9KP19_9ACTN</name>
<dbReference type="PANTHER" id="PTHR10884">
    <property type="entry name" value="NADH DEHYDROGENASE UBIQUINONE IRON-SULFUR PROTEIN 3"/>
    <property type="match status" value="1"/>
</dbReference>
<dbReference type="InterPro" id="IPR037232">
    <property type="entry name" value="NADH_quin_OxRdtase_su_C/D-like"/>
</dbReference>
<dbReference type="EMBL" id="FNGP01000003">
    <property type="protein sequence ID" value="SDL51274.1"/>
    <property type="molecule type" value="Genomic_DNA"/>
</dbReference>
<keyword evidence="5" id="KW-1185">Reference proteome</keyword>
<dbReference type="SUPFAM" id="SSF143243">
    <property type="entry name" value="Nqo5-like"/>
    <property type="match status" value="1"/>
</dbReference>
<dbReference type="STRING" id="686624.SAMN04488242_1746"/>
<evidence type="ECO:0000256" key="1">
    <source>
        <dbReference type="ARBA" id="ARBA00007569"/>
    </source>
</evidence>
<dbReference type="Proteomes" id="UP000199475">
    <property type="component" value="Unassembled WGS sequence"/>
</dbReference>
<sequence length="170" mass="18540">MGDLRTEAERALADGFTFLVHLTAVDEIGRSDEIRVLVLLERPEDGERRTLSTLVPRDGGVAPKLDDLYPAAAWLQRQVHDLFGVSFEGADDRPLIHHGTGAPLRKDVLLEPRSDVSWPGALEPGESEASPSRRKLLPVGVPDPTVAQDPRATPEDIALSATGTRVRGRR</sequence>
<feature type="region of interest" description="Disordered" evidence="2">
    <location>
        <begin position="116"/>
        <end position="170"/>
    </location>
</feature>
<gene>
    <name evidence="4" type="ORF">SAMN04488242_1746</name>
</gene>
<evidence type="ECO:0000256" key="2">
    <source>
        <dbReference type="SAM" id="MobiDB-lite"/>
    </source>
</evidence>
<evidence type="ECO:0000259" key="3">
    <source>
        <dbReference type="Pfam" id="PF00329"/>
    </source>
</evidence>
<dbReference type="GO" id="GO:0008137">
    <property type="term" value="F:NADH dehydrogenase (ubiquinone) activity"/>
    <property type="evidence" value="ECO:0007669"/>
    <property type="project" value="InterPro"/>
</dbReference>
<evidence type="ECO:0000313" key="5">
    <source>
        <dbReference type="Proteomes" id="UP000199475"/>
    </source>
</evidence>
<protein>
    <submittedName>
        <fullName evidence="4">NADH-quinone oxidoreductase subunit C</fullName>
    </submittedName>
</protein>
<dbReference type="Gene3D" id="3.30.460.80">
    <property type="entry name" value="NADH:ubiquinone oxidoreductase, 30kDa subunit"/>
    <property type="match status" value="1"/>
</dbReference>
<comment type="similarity">
    <text evidence="1">Belongs to the complex I 30 kDa subunit family.</text>
</comment>
<dbReference type="RefSeq" id="WP_093251106.1">
    <property type="nucleotide sequence ID" value="NZ_FNGP01000003.1"/>
</dbReference>
<reference evidence="4 5" key="1">
    <citation type="submission" date="2016-10" db="EMBL/GenBank/DDBJ databases">
        <authorList>
            <person name="de Groot N.N."/>
        </authorList>
    </citation>
    <scope>NUCLEOTIDE SEQUENCE [LARGE SCALE GENOMIC DNA]</scope>
    <source>
        <strain evidence="4 5">CGMCC 1.9159</strain>
    </source>
</reference>
<dbReference type="PANTHER" id="PTHR10884:SF14">
    <property type="entry name" value="NADH DEHYDROGENASE [UBIQUINONE] IRON-SULFUR PROTEIN 3, MITOCHONDRIAL"/>
    <property type="match status" value="1"/>
</dbReference>
<proteinExistence type="inferred from homology"/>
<organism evidence="4 5">
    <name type="scientific">Tessaracoccus oleiagri</name>
    <dbReference type="NCBI Taxonomy" id="686624"/>
    <lineage>
        <taxon>Bacteria</taxon>
        <taxon>Bacillati</taxon>
        <taxon>Actinomycetota</taxon>
        <taxon>Actinomycetes</taxon>
        <taxon>Propionibacteriales</taxon>
        <taxon>Propionibacteriaceae</taxon>
        <taxon>Tessaracoccus</taxon>
    </lineage>
</organism>
<dbReference type="InterPro" id="IPR001268">
    <property type="entry name" value="NADH_UbQ_OxRdtase_30kDa_su"/>
</dbReference>